<organism evidence="1 2">
    <name type="scientific">Polycladomyces subterraneus</name>
    <dbReference type="NCBI Taxonomy" id="1016997"/>
    <lineage>
        <taxon>Bacteria</taxon>
        <taxon>Bacillati</taxon>
        <taxon>Bacillota</taxon>
        <taxon>Bacilli</taxon>
        <taxon>Bacillales</taxon>
        <taxon>Thermoactinomycetaceae</taxon>
        <taxon>Polycladomyces</taxon>
    </lineage>
</organism>
<name>A0ABT8IKA8_9BACL</name>
<reference evidence="1" key="1">
    <citation type="submission" date="2022-08" db="EMBL/GenBank/DDBJ databases">
        <title>Polycladomyces zharkentsis sp. nov., a novel thermophilic CMC and starch-degrading bacterium isolated from a geothermal spring in Kazakhstan.</title>
        <authorList>
            <person name="Mashzhan A."/>
            <person name="Kistaubaeva A."/>
            <person name="Javier-Lopez R."/>
            <person name="Birkeland N.-K."/>
        </authorList>
    </citation>
    <scope>NUCLEOTIDE SEQUENCE</scope>
    <source>
        <strain evidence="1">KSR 13</strain>
    </source>
</reference>
<protein>
    <recommendedName>
        <fullName evidence="3">Nucleotide-diphospho-sugar transferase domain-containing protein</fullName>
    </recommendedName>
</protein>
<dbReference type="Gene3D" id="3.90.550.10">
    <property type="entry name" value="Spore Coat Polysaccharide Biosynthesis Protein SpsA, Chain A"/>
    <property type="match status" value="1"/>
</dbReference>
<accession>A0ABT8IKA8</accession>
<dbReference type="RefSeq" id="WP_301237935.1">
    <property type="nucleotide sequence ID" value="NZ_JANRHH010000020.1"/>
</dbReference>
<dbReference type="EMBL" id="JANRHH010000020">
    <property type="protein sequence ID" value="MDN4593223.1"/>
    <property type="molecule type" value="Genomic_DNA"/>
</dbReference>
<dbReference type="SUPFAM" id="SSF53448">
    <property type="entry name" value="Nucleotide-diphospho-sugar transferases"/>
    <property type="match status" value="1"/>
</dbReference>
<evidence type="ECO:0000313" key="1">
    <source>
        <dbReference type="EMBL" id="MDN4593223.1"/>
    </source>
</evidence>
<comment type="caution">
    <text evidence="1">The sequence shown here is derived from an EMBL/GenBank/DDBJ whole genome shotgun (WGS) entry which is preliminary data.</text>
</comment>
<evidence type="ECO:0000313" key="2">
    <source>
        <dbReference type="Proteomes" id="UP001174196"/>
    </source>
</evidence>
<gene>
    <name evidence="1" type="ORF">NWF35_04785</name>
</gene>
<proteinExistence type="predicted"/>
<evidence type="ECO:0008006" key="3">
    <source>
        <dbReference type="Google" id="ProtNLM"/>
    </source>
</evidence>
<sequence length="363" mass="43167">MIFCTVVNTQYVPMAMLMARSVKKHNPGARVAVCILEEKIPMSARDYQHFDHIVLAKDIGYANFFYRHMFKHNVMEGCCAVKARFLHYLFKLYSTEDKIVYLDPDTKIFGPFHEVDRMLDEGPIVLTPHLTHPSAQDELRISKVGIYNLGFIALKRTEESFRFLHWWNERLDKLCYIELEREIFVDQRWMDFAPIFFDVRILRHPGYNTAWWNISSRRIDTKNGLITINGHPLRFFHFSSIFRISYIDKARELNPNHRKQFLLIASDYLRELVEIGYDFSKKVPWSYDYFLSGEQIDKRIRIHYRNNPGKFVQIQNPFALSNSAFLALGSHLPSMPKNISEIKQEELQKLLRFRRQIENRPHQ</sequence>
<keyword evidence="2" id="KW-1185">Reference proteome</keyword>
<dbReference type="Proteomes" id="UP001174196">
    <property type="component" value="Unassembled WGS sequence"/>
</dbReference>
<dbReference type="InterPro" id="IPR029044">
    <property type="entry name" value="Nucleotide-diphossugar_trans"/>
</dbReference>